<reference evidence="1 2" key="1">
    <citation type="submission" date="2020-07" db="EMBL/GenBank/DDBJ databases">
        <authorList>
            <person name="Cui H."/>
        </authorList>
    </citation>
    <scope>NUCLEOTIDE SEQUENCE [LARGE SCALE GENOMIC DNA]</scope>
    <source>
        <strain evidence="1 2">YPL8</strain>
    </source>
</reference>
<dbReference type="KEGG" id="haly:HYG82_16465"/>
<gene>
    <name evidence="1" type="ORF">HYG82_16465</name>
</gene>
<dbReference type="AlphaFoldDB" id="A0A7D5KES5"/>
<dbReference type="EMBL" id="CP058601">
    <property type="protein sequence ID" value="QLG50321.1"/>
    <property type="molecule type" value="Genomic_DNA"/>
</dbReference>
<organism evidence="1 2">
    <name type="scientific">Natrinema halophilum</name>
    <dbReference type="NCBI Taxonomy" id="1699371"/>
    <lineage>
        <taxon>Archaea</taxon>
        <taxon>Methanobacteriati</taxon>
        <taxon>Methanobacteriota</taxon>
        <taxon>Stenosarchaea group</taxon>
        <taxon>Halobacteria</taxon>
        <taxon>Halobacteriales</taxon>
        <taxon>Natrialbaceae</taxon>
        <taxon>Natrinema</taxon>
    </lineage>
</organism>
<dbReference type="GeneID" id="56034918"/>
<accession>A0A7D5KES5</accession>
<evidence type="ECO:0000313" key="2">
    <source>
        <dbReference type="Proteomes" id="UP000509241"/>
    </source>
</evidence>
<dbReference type="Proteomes" id="UP000509241">
    <property type="component" value="Chromosome"/>
</dbReference>
<evidence type="ECO:0000313" key="1">
    <source>
        <dbReference type="EMBL" id="QLG50321.1"/>
    </source>
</evidence>
<keyword evidence="2" id="KW-1185">Reference proteome</keyword>
<sequence length="64" mass="7450">MTETKWRRKTIEGLAEAVASEYIERDLLPGRIIDDVTGYLENDEPLEALEVILETRQGYTRREP</sequence>
<name>A0A7D5KES5_9EURY</name>
<protein>
    <submittedName>
        <fullName evidence="1">Uncharacterized protein</fullName>
    </submittedName>
</protein>
<dbReference type="RefSeq" id="WP_179262711.1">
    <property type="nucleotide sequence ID" value="NZ_CP058601.1"/>
</dbReference>
<proteinExistence type="predicted"/>